<evidence type="ECO:0000313" key="2">
    <source>
        <dbReference type="Proteomes" id="UP001177021"/>
    </source>
</evidence>
<accession>A0ACB0IYZ9</accession>
<dbReference type="EMBL" id="CASHSV030000013">
    <property type="protein sequence ID" value="CAJ2637081.1"/>
    <property type="molecule type" value="Genomic_DNA"/>
</dbReference>
<gene>
    <name evidence="1" type="ORF">MILVUS5_LOCUS7478</name>
</gene>
<name>A0ACB0IYZ9_TRIPR</name>
<keyword evidence="2" id="KW-1185">Reference proteome</keyword>
<organism evidence="1 2">
    <name type="scientific">Trifolium pratense</name>
    <name type="common">Red clover</name>
    <dbReference type="NCBI Taxonomy" id="57577"/>
    <lineage>
        <taxon>Eukaryota</taxon>
        <taxon>Viridiplantae</taxon>
        <taxon>Streptophyta</taxon>
        <taxon>Embryophyta</taxon>
        <taxon>Tracheophyta</taxon>
        <taxon>Spermatophyta</taxon>
        <taxon>Magnoliopsida</taxon>
        <taxon>eudicotyledons</taxon>
        <taxon>Gunneridae</taxon>
        <taxon>Pentapetalae</taxon>
        <taxon>rosids</taxon>
        <taxon>fabids</taxon>
        <taxon>Fabales</taxon>
        <taxon>Fabaceae</taxon>
        <taxon>Papilionoideae</taxon>
        <taxon>50 kb inversion clade</taxon>
        <taxon>NPAAA clade</taxon>
        <taxon>Hologalegina</taxon>
        <taxon>IRL clade</taxon>
        <taxon>Trifolieae</taxon>
        <taxon>Trifolium</taxon>
    </lineage>
</organism>
<protein>
    <submittedName>
        <fullName evidence="1">Uncharacterized protein</fullName>
    </submittedName>
</protein>
<proteinExistence type="predicted"/>
<evidence type="ECO:0000313" key="1">
    <source>
        <dbReference type="EMBL" id="CAJ2637081.1"/>
    </source>
</evidence>
<reference evidence="1" key="1">
    <citation type="submission" date="2023-10" db="EMBL/GenBank/DDBJ databases">
        <authorList>
            <person name="Rodriguez Cubillos JULIANA M."/>
            <person name="De Vega J."/>
        </authorList>
    </citation>
    <scope>NUCLEOTIDE SEQUENCE</scope>
</reference>
<dbReference type="Proteomes" id="UP001177021">
    <property type="component" value="Unassembled WGS sequence"/>
</dbReference>
<comment type="caution">
    <text evidence="1">The sequence shown here is derived from an EMBL/GenBank/DDBJ whole genome shotgun (WGS) entry which is preliminary data.</text>
</comment>
<sequence length="89" mass="9998">MHMQVQGNQTSYHFNTQQFGKGVPQLLATFLALGELTNFLRLGFFRYWQRQGLCSLILEQQSLDGGVEEVIALTHELSCTGLHVTAIDT</sequence>